<protein>
    <submittedName>
        <fullName evidence="1">SLC4A11 isoform 11</fullName>
    </submittedName>
</protein>
<name>A0A2J8MSE1_PANTR</name>
<organism evidence="1 2">
    <name type="scientific">Pan troglodytes</name>
    <name type="common">Chimpanzee</name>
    <dbReference type="NCBI Taxonomy" id="9598"/>
    <lineage>
        <taxon>Eukaryota</taxon>
        <taxon>Metazoa</taxon>
        <taxon>Chordata</taxon>
        <taxon>Craniata</taxon>
        <taxon>Vertebrata</taxon>
        <taxon>Euteleostomi</taxon>
        <taxon>Mammalia</taxon>
        <taxon>Eutheria</taxon>
        <taxon>Euarchontoglires</taxon>
        <taxon>Primates</taxon>
        <taxon>Haplorrhini</taxon>
        <taxon>Catarrhini</taxon>
        <taxon>Hominidae</taxon>
        <taxon>Pan</taxon>
    </lineage>
</organism>
<sequence length="105" mass="11832">MSQNGYFEDSSYYKCDTDDTFEAREEILGDEAFDTANSSIVSGESIRFFVNVNLEMQATNSENEATSGGCVLLHTSRKYLKLKNFKEEIRAHRDLDGFLAQASIV</sequence>
<comment type="caution">
    <text evidence="1">The sequence shown here is derived from an EMBL/GenBank/DDBJ whole genome shotgun (WGS) entry which is preliminary data.</text>
</comment>
<accession>A0A2J8MSE1</accession>
<reference evidence="1 2" key="1">
    <citation type="submission" date="2017-12" db="EMBL/GenBank/DDBJ databases">
        <title>High-resolution comparative analysis of great ape genomes.</title>
        <authorList>
            <person name="Pollen A."/>
            <person name="Hastie A."/>
            <person name="Hormozdiari F."/>
            <person name="Dougherty M."/>
            <person name="Liu R."/>
            <person name="Chaisson M."/>
            <person name="Hoppe E."/>
            <person name="Hill C."/>
            <person name="Pang A."/>
            <person name="Hillier L."/>
            <person name="Baker C."/>
            <person name="Armstrong J."/>
            <person name="Shendure J."/>
            <person name="Paten B."/>
            <person name="Wilson R."/>
            <person name="Chao H."/>
            <person name="Schneider V."/>
            <person name="Ventura M."/>
            <person name="Kronenberg Z."/>
            <person name="Murali S."/>
            <person name="Gordon D."/>
            <person name="Cantsilieris S."/>
            <person name="Munson K."/>
            <person name="Nelson B."/>
            <person name="Raja A."/>
            <person name="Underwood J."/>
            <person name="Diekhans M."/>
            <person name="Fiddes I."/>
            <person name="Haussler D."/>
            <person name="Eichler E."/>
        </authorList>
    </citation>
    <scope>NUCLEOTIDE SEQUENCE [LARGE SCALE GENOMIC DNA]</scope>
    <source>
        <strain evidence="1">Yerkes chimp pedigree #C0471</strain>
    </source>
</reference>
<gene>
    <name evidence="1" type="ORF">CK820_G0017477</name>
</gene>
<feature type="non-terminal residue" evidence="1">
    <location>
        <position position="105"/>
    </location>
</feature>
<dbReference type="AlphaFoldDB" id="A0A2J8MSE1"/>
<evidence type="ECO:0000313" key="2">
    <source>
        <dbReference type="Proteomes" id="UP000236370"/>
    </source>
</evidence>
<proteinExistence type="predicted"/>
<dbReference type="Proteomes" id="UP000236370">
    <property type="component" value="Unassembled WGS sequence"/>
</dbReference>
<dbReference type="EMBL" id="NBAG03000245">
    <property type="protein sequence ID" value="PNI62414.1"/>
    <property type="molecule type" value="Genomic_DNA"/>
</dbReference>
<evidence type="ECO:0000313" key="1">
    <source>
        <dbReference type="EMBL" id="PNI62414.1"/>
    </source>
</evidence>